<feature type="transmembrane region" description="Helical" evidence="1">
    <location>
        <begin position="108"/>
        <end position="126"/>
    </location>
</feature>
<feature type="transmembrane region" description="Helical" evidence="1">
    <location>
        <begin position="77"/>
        <end position="101"/>
    </location>
</feature>
<evidence type="ECO:0000313" key="3">
    <source>
        <dbReference type="Proteomes" id="UP000012429"/>
    </source>
</evidence>
<feature type="transmembrane region" description="Helical" evidence="1">
    <location>
        <begin position="132"/>
        <end position="149"/>
    </location>
</feature>
<dbReference type="EMBL" id="AQHN01000089">
    <property type="protein sequence ID" value="ENN84411.1"/>
    <property type="molecule type" value="Genomic_DNA"/>
</dbReference>
<reference evidence="2 3" key="1">
    <citation type="journal article" date="2012" name="BMC Genomics">
        <title>Genomic basis of broad host range and environmental adaptability of Rhizobium tropici CIAT 899 and Rhizobium sp. PRF 81 which are used in inoculants for common bean (Phaseolus vulgaris L.).</title>
        <authorList>
            <person name="Ormeno-Orrillo E."/>
            <person name="Menna P."/>
            <person name="Almeida L.G."/>
            <person name="Ollero F.J."/>
            <person name="Nicolas M.F."/>
            <person name="Pains Rodrigues E."/>
            <person name="Shigueyoshi Nakatani A."/>
            <person name="Silva Batista J.S."/>
            <person name="Oliveira Chueire L.M."/>
            <person name="Souza R.C."/>
            <person name="Ribeiro Vasconcelos A.T."/>
            <person name="Megias M."/>
            <person name="Hungria M."/>
            <person name="Martinez-Romero E."/>
        </authorList>
    </citation>
    <scope>NUCLEOTIDE SEQUENCE [LARGE SCALE GENOMIC DNA]</scope>
    <source>
        <strain evidence="2 3">PRF 81</strain>
    </source>
</reference>
<gene>
    <name evidence="2" type="ORF">RHSP_22707</name>
</gene>
<protein>
    <recommendedName>
        <fullName evidence="4">Transmembrane protein</fullName>
    </recommendedName>
</protein>
<feature type="transmembrane region" description="Helical" evidence="1">
    <location>
        <begin position="30"/>
        <end position="57"/>
    </location>
</feature>
<proteinExistence type="predicted"/>
<evidence type="ECO:0000256" key="1">
    <source>
        <dbReference type="SAM" id="Phobius"/>
    </source>
</evidence>
<accession>N6UUF2</accession>
<dbReference type="PATRIC" id="fig|363754.4.peg.6256"/>
<dbReference type="InterPro" id="IPR010699">
    <property type="entry name" value="DUF1275"/>
</dbReference>
<sequence>MLASDLPQLTPIRPMTRQRRRRLIKTRRTVTGLVLVASIAFLAGMTDAVGLMLTGNFVSFMTGNTTRAAIALGTGDFGHAVVLFSAILTFIAGNALGIVIAHAADRRAFVVLACVSILLAVAAGFAEPSLVLVQFFLVVLAMGLVNATVEHIEGLPIGLTYVTGALSRFGRGIGRFLLGERNFAWTVQIVPWSGMISGAIIGALLARTFGAHALWLVSMVALVLALSTLFIPRPLQRRFNQHFVASAPLARRSK</sequence>
<keyword evidence="3" id="KW-1185">Reference proteome</keyword>
<dbReference type="AlphaFoldDB" id="N6UUF2"/>
<keyword evidence="1" id="KW-1133">Transmembrane helix</keyword>
<name>N6UUF2_9HYPH</name>
<feature type="transmembrane region" description="Helical" evidence="1">
    <location>
        <begin position="183"/>
        <end position="206"/>
    </location>
</feature>
<feature type="transmembrane region" description="Helical" evidence="1">
    <location>
        <begin position="212"/>
        <end position="231"/>
    </location>
</feature>
<dbReference type="PANTHER" id="PTHR37314">
    <property type="entry name" value="SLR0142 PROTEIN"/>
    <property type="match status" value="1"/>
</dbReference>
<organism evidence="2 3">
    <name type="scientific">Rhizobium freirei PRF 81</name>
    <dbReference type="NCBI Taxonomy" id="363754"/>
    <lineage>
        <taxon>Bacteria</taxon>
        <taxon>Pseudomonadati</taxon>
        <taxon>Pseudomonadota</taxon>
        <taxon>Alphaproteobacteria</taxon>
        <taxon>Hyphomicrobiales</taxon>
        <taxon>Rhizobiaceae</taxon>
        <taxon>Rhizobium/Agrobacterium group</taxon>
        <taxon>Rhizobium</taxon>
    </lineage>
</organism>
<keyword evidence="1" id="KW-0812">Transmembrane</keyword>
<comment type="caution">
    <text evidence="2">The sequence shown here is derived from an EMBL/GenBank/DDBJ whole genome shotgun (WGS) entry which is preliminary data.</text>
</comment>
<dbReference type="Pfam" id="PF06912">
    <property type="entry name" value="DUF1275"/>
    <property type="match status" value="1"/>
</dbReference>
<dbReference type="STRING" id="363754.RHSP_22707"/>
<dbReference type="Proteomes" id="UP000012429">
    <property type="component" value="Unassembled WGS sequence"/>
</dbReference>
<keyword evidence="1" id="KW-0472">Membrane</keyword>
<evidence type="ECO:0000313" key="2">
    <source>
        <dbReference type="EMBL" id="ENN84411.1"/>
    </source>
</evidence>
<dbReference type="PANTHER" id="PTHR37314:SF4">
    <property type="entry name" value="UPF0700 TRANSMEMBRANE PROTEIN YOAK"/>
    <property type="match status" value="1"/>
</dbReference>
<evidence type="ECO:0008006" key="4">
    <source>
        <dbReference type="Google" id="ProtNLM"/>
    </source>
</evidence>